<dbReference type="Proteomes" id="UP000325783">
    <property type="component" value="Segment"/>
</dbReference>
<feature type="domain" description="DUF7740" evidence="1">
    <location>
        <begin position="11"/>
        <end position="75"/>
    </location>
</feature>
<proteinExistence type="predicted"/>
<accession>A0A5P8PRB7</accession>
<name>A0A5P8PRB7_9CAUD</name>
<reference evidence="2 3" key="1">
    <citation type="submission" date="2019-10" db="EMBL/GenBank/DDBJ databases">
        <authorList>
            <person name="Lin L.C."/>
        </authorList>
    </citation>
    <scope>NUCLEOTIDE SEQUENCE [LARGE SCALE GENOMIC DNA]</scope>
</reference>
<dbReference type="InterPro" id="IPR056642">
    <property type="entry name" value="DUF7740"/>
</dbReference>
<keyword evidence="3" id="KW-1185">Reference proteome</keyword>
<organism evidence="2 3">
    <name type="scientific">Vibrio phage phi50-12</name>
    <dbReference type="NCBI Taxonomy" id="2654972"/>
    <lineage>
        <taxon>Viruses</taxon>
        <taxon>Duplodnaviria</taxon>
        <taxon>Heunggongvirae</taxon>
        <taxon>Uroviricota</taxon>
        <taxon>Caudoviricetes</taxon>
        <taxon>Schitoviridae</taxon>
        <taxon>Penintadodekavirus</taxon>
        <taxon>Penintadodekavirus 5012</taxon>
    </lineage>
</organism>
<gene>
    <name evidence="2" type="ORF">VOWphi5012_056</name>
</gene>
<protein>
    <recommendedName>
        <fullName evidence="1">DUF7740 domain-containing protein</fullName>
    </recommendedName>
</protein>
<dbReference type="Pfam" id="PF24886">
    <property type="entry name" value="DUF7740"/>
    <property type="match status" value="1"/>
</dbReference>
<dbReference type="EMBL" id="MN584918">
    <property type="protein sequence ID" value="QFR59840.1"/>
    <property type="molecule type" value="Genomic_DNA"/>
</dbReference>
<evidence type="ECO:0000313" key="2">
    <source>
        <dbReference type="EMBL" id="QFR59840.1"/>
    </source>
</evidence>
<evidence type="ECO:0000259" key="1">
    <source>
        <dbReference type="Pfam" id="PF24886"/>
    </source>
</evidence>
<sequence length="95" mass="10655">MTQEEKELIASEYSSVLLSCFLAVEFNKAKPNKALRHTLKCLHKRMTSPVIKALIADALRQMYLVGWLAKQSNSINRVTNVGQETFLAMGASLEK</sequence>
<evidence type="ECO:0000313" key="3">
    <source>
        <dbReference type="Proteomes" id="UP000325783"/>
    </source>
</evidence>